<evidence type="ECO:0000313" key="2">
    <source>
        <dbReference type="Proteomes" id="UP000315010"/>
    </source>
</evidence>
<reference evidence="1 2" key="1">
    <citation type="submission" date="2019-02" db="EMBL/GenBank/DDBJ databases">
        <title>Deep-cultivation of Planctomycetes and their phenomic and genomic characterization uncovers novel biology.</title>
        <authorList>
            <person name="Wiegand S."/>
            <person name="Jogler M."/>
            <person name="Boedeker C."/>
            <person name="Pinto D."/>
            <person name="Vollmers J."/>
            <person name="Rivas-Marin E."/>
            <person name="Kohn T."/>
            <person name="Peeters S.H."/>
            <person name="Heuer A."/>
            <person name="Rast P."/>
            <person name="Oberbeckmann S."/>
            <person name="Bunk B."/>
            <person name="Jeske O."/>
            <person name="Meyerdierks A."/>
            <person name="Storesund J.E."/>
            <person name="Kallscheuer N."/>
            <person name="Luecker S."/>
            <person name="Lage O.M."/>
            <person name="Pohl T."/>
            <person name="Merkel B.J."/>
            <person name="Hornburger P."/>
            <person name="Mueller R.-W."/>
            <person name="Bruemmer F."/>
            <person name="Labrenz M."/>
            <person name="Spormann A.M."/>
            <person name="Op Den Camp H."/>
            <person name="Overmann J."/>
            <person name="Amann R."/>
            <person name="Jetten M.S.M."/>
            <person name="Mascher T."/>
            <person name="Medema M.H."/>
            <person name="Devos D.P."/>
            <person name="Kaster A.-K."/>
            <person name="Ovreas L."/>
            <person name="Rohde M."/>
            <person name="Galperin M.Y."/>
            <person name="Jogler C."/>
        </authorList>
    </citation>
    <scope>NUCLEOTIDE SEQUENCE [LARGE SCALE GENOMIC DNA]</scope>
    <source>
        <strain evidence="1 2">CA13</strain>
    </source>
</reference>
<dbReference type="AlphaFoldDB" id="A0A5C5YPI1"/>
<sequence length="303" mass="34351">MTLHLVKCSTAFCFILNTLMHIHVATAKEIPNKEFRTAISKAIGELDSTGSIEHSTMGLLSSFSPSKPNGISPQRFVASWNVSKDDEFVVQSLVAPAIFLPQFGNPGNWESSASHQEAARVLTMRYLSDEFFRRRYLQLVLWSRLLIPDSDHRLYSQSSAIGLTLTNMQQRVGRQSNPFFWQDCLEFCLIREVFGLPVSFGFTFTKDTLRRELDSLMLILRTRKFVLSEEGNAWKTSTPVREDAVEFELPDLKLPEVPTIGFDQASKATSVELLFLLHLYTPDALSLGDRMRLQVDSRAKPAR</sequence>
<gene>
    <name evidence="1" type="ORF">CA13_73040</name>
</gene>
<dbReference type="Proteomes" id="UP000315010">
    <property type="component" value="Unassembled WGS sequence"/>
</dbReference>
<name>A0A5C5YPI1_9BACT</name>
<proteinExistence type="predicted"/>
<dbReference type="EMBL" id="SJPJ01000002">
    <property type="protein sequence ID" value="TWT76805.1"/>
    <property type="molecule type" value="Genomic_DNA"/>
</dbReference>
<keyword evidence="2" id="KW-1185">Reference proteome</keyword>
<organism evidence="1 2">
    <name type="scientific">Novipirellula herctigrandis</name>
    <dbReference type="NCBI Taxonomy" id="2527986"/>
    <lineage>
        <taxon>Bacteria</taxon>
        <taxon>Pseudomonadati</taxon>
        <taxon>Planctomycetota</taxon>
        <taxon>Planctomycetia</taxon>
        <taxon>Pirellulales</taxon>
        <taxon>Pirellulaceae</taxon>
        <taxon>Novipirellula</taxon>
    </lineage>
</organism>
<comment type="caution">
    <text evidence="1">The sequence shown here is derived from an EMBL/GenBank/DDBJ whole genome shotgun (WGS) entry which is preliminary data.</text>
</comment>
<accession>A0A5C5YPI1</accession>
<evidence type="ECO:0000313" key="1">
    <source>
        <dbReference type="EMBL" id="TWT76805.1"/>
    </source>
</evidence>
<protein>
    <submittedName>
        <fullName evidence="1">Uncharacterized protein</fullName>
    </submittedName>
</protein>